<feature type="domain" description="OmpR/PhoB-type" evidence="9">
    <location>
        <begin position="124"/>
        <end position="222"/>
    </location>
</feature>
<dbReference type="Gene3D" id="3.40.50.2300">
    <property type="match status" value="1"/>
</dbReference>
<dbReference type="Proteomes" id="UP000715781">
    <property type="component" value="Unassembled WGS sequence"/>
</dbReference>
<dbReference type="Gene3D" id="1.10.10.10">
    <property type="entry name" value="Winged helix-like DNA-binding domain superfamily/Winged helix DNA-binding domain"/>
    <property type="match status" value="1"/>
</dbReference>
<dbReference type="InterPro" id="IPR049767">
    <property type="entry name" value="RppA"/>
</dbReference>
<dbReference type="AlphaFoldDB" id="A0A951UG50"/>
<feature type="DNA-binding region" description="OmpR/PhoB-type" evidence="7">
    <location>
        <begin position="124"/>
        <end position="222"/>
    </location>
</feature>
<dbReference type="NCBIfam" id="NF041734">
    <property type="entry name" value="resp_reg_RppA"/>
    <property type="match status" value="1"/>
</dbReference>
<proteinExistence type="predicted"/>
<dbReference type="CDD" id="cd19935">
    <property type="entry name" value="REC_OmpR_CusR-like"/>
    <property type="match status" value="1"/>
</dbReference>
<evidence type="ECO:0000313" key="10">
    <source>
        <dbReference type="EMBL" id="MBW4560555.1"/>
    </source>
</evidence>
<sequence>MRILVVEDDPEQLEPLQGVLSEAGYSVDGVEDGETAQWLLSQKEYDLLIVDWMLPTISGLSLCRQYRQAGKTAPVLMLTAKDTTLDKVAGLDAGADDYLVKPADLVELLARVRALRRRSPLWQGDTLSIANLQLHLTSLTVERDQASVELSPREAQLLEYLMRHPNQILTRTQIEEALWEWGMEPESNALTVLVRKLRHRLQLVGAADWIKTVYGMGYCLKPLEN</sequence>
<name>A0A951UG50_9NOST</name>
<dbReference type="PANTHER" id="PTHR48111">
    <property type="entry name" value="REGULATOR OF RPOS"/>
    <property type="match status" value="1"/>
</dbReference>
<evidence type="ECO:0000256" key="2">
    <source>
        <dbReference type="ARBA" id="ARBA00023012"/>
    </source>
</evidence>
<evidence type="ECO:0000256" key="1">
    <source>
        <dbReference type="ARBA" id="ARBA00022553"/>
    </source>
</evidence>
<dbReference type="SMART" id="SM00862">
    <property type="entry name" value="Trans_reg_C"/>
    <property type="match status" value="1"/>
</dbReference>
<keyword evidence="5" id="KW-0804">Transcription</keyword>
<reference evidence="10" key="1">
    <citation type="submission" date="2021-05" db="EMBL/GenBank/DDBJ databases">
        <authorList>
            <person name="Pietrasiak N."/>
            <person name="Ward R."/>
            <person name="Stajich J.E."/>
            <person name="Kurbessoian T."/>
        </authorList>
    </citation>
    <scope>NUCLEOTIDE SEQUENCE</scope>
    <source>
        <strain evidence="10">JT2-VF2</strain>
    </source>
</reference>
<dbReference type="Pfam" id="PF00486">
    <property type="entry name" value="Trans_reg_C"/>
    <property type="match status" value="1"/>
</dbReference>
<feature type="modified residue" description="4-aspartylphosphate" evidence="6">
    <location>
        <position position="51"/>
    </location>
</feature>
<evidence type="ECO:0000256" key="5">
    <source>
        <dbReference type="ARBA" id="ARBA00023163"/>
    </source>
</evidence>
<dbReference type="InterPro" id="IPR011006">
    <property type="entry name" value="CheY-like_superfamily"/>
</dbReference>
<protein>
    <submittedName>
        <fullName evidence="10">Response regulator transcription factor</fullName>
    </submittedName>
</protein>
<evidence type="ECO:0000256" key="7">
    <source>
        <dbReference type="PROSITE-ProRule" id="PRU01091"/>
    </source>
</evidence>
<evidence type="ECO:0000259" key="9">
    <source>
        <dbReference type="PROSITE" id="PS51755"/>
    </source>
</evidence>
<keyword evidence="3" id="KW-0805">Transcription regulation</keyword>
<organism evidence="10 11">
    <name type="scientific">Mojavia pulchra JT2-VF2</name>
    <dbReference type="NCBI Taxonomy" id="287848"/>
    <lineage>
        <taxon>Bacteria</taxon>
        <taxon>Bacillati</taxon>
        <taxon>Cyanobacteriota</taxon>
        <taxon>Cyanophyceae</taxon>
        <taxon>Nostocales</taxon>
        <taxon>Nostocaceae</taxon>
    </lineage>
</organism>
<dbReference type="EMBL" id="JAHHHN010000002">
    <property type="protein sequence ID" value="MBW4560555.1"/>
    <property type="molecule type" value="Genomic_DNA"/>
</dbReference>
<evidence type="ECO:0000259" key="8">
    <source>
        <dbReference type="PROSITE" id="PS50110"/>
    </source>
</evidence>
<comment type="caution">
    <text evidence="10">The sequence shown here is derived from an EMBL/GenBank/DDBJ whole genome shotgun (WGS) entry which is preliminary data.</text>
</comment>
<dbReference type="InterPro" id="IPR036388">
    <property type="entry name" value="WH-like_DNA-bd_sf"/>
</dbReference>
<evidence type="ECO:0000256" key="6">
    <source>
        <dbReference type="PROSITE-ProRule" id="PRU00169"/>
    </source>
</evidence>
<dbReference type="PROSITE" id="PS50110">
    <property type="entry name" value="RESPONSE_REGULATORY"/>
    <property type="match status" value="1"/>
</dbReference>
<feature type="domain" description="Response regulatory" evidence="8">
    <location>
        <begin position="2"/>
        <end position="116"/>
    </location>
</feature>
<dbReference type="InterPro" id="IPR001867">
    <property type="entry name" value="OmpR/PhoB-type_DNA-bd"/>
</dbReference>
<evidence type="ECO:0000256" key="4">
    <source>
        <dbReference type="ARBA" id="ARBA00023125"/>
    </source>
</evidence>
<dbReference type="GO" id="GO:0006355">
    <property type="term" value="P:regulation of DNA-templated transcription"/>
    <property type="evidence" value="ECO:0007669"/>
    <property type="project" value="InterPro"/>
</dbReference>
<dbReference type="Gene3D" id="6.10.250.690">
    <property type="match status" value="1"/>
</dbReference>
<dbReference type="SUPFAM" id="SSF52172">
    <property type="entry name" value="CheY-like"/>
    <property type="match status" value="1"/>
</dbReference>
<keyword evidence="4 7" id="KW-0238">DNA-binding</keyword>
<dbReference type="CDD" id="cd00383">
    <property type="entry name" value="trans_reg_C"/>
    <property type="match status" value="1"/>
</dbReference>
<evidence type="ECO:0000313" key="11">
    <source>
        <dbReference type="Proteomes" id="UP000715781"/>
    </source>
</evidence>
<keyword evidence="1 6" id="KW-0597">Phosphoprotein</keyword>
<reference evidence="10" key="2">
    <citation type="journal article" date="2022" name="Microbiol. Resour. Announc.">
        <title>Metagenome Sequencing to Explore Phylogenomics of Terrestrial Cyanobacteria.</title>
        <authorList>
            <person name="Ward R.D."/>
            <person name="Stajich J.E."/>
            <person name="Johansen J.R."/>
            <person name="Huntemann M."/>
            <person name="Clum A."/>
            <person name="Foster B."/>
            <person name="Foster B."/>
            <person name="Roux S."/>
            <person name="Palaniappan K."/>
            <person name="Varghese N."/>
            <person name="Mukherjee S."/>
            <person name="Reddy T.B.K."/>
            <person name="Daum C."/>
            <person name="Copeland A."/>
            <person name="Chen I.A."/>
            <person name="Ivanova N.N."/>
            <person name="Kyrpides N.C."/>
            <person name="Shapiro N."/>
            <person name="Eloe-Fadrosh E.A."/>
            <person name="Pietrasiak N."/>
        </authorList>
    </citation>
    <scope>NUCLEOTIDE SEQUENCE</scope>
    <source>
        <strain evidence="10">JT2-VF2</strain>
    </source>
</reference>
<evidence type="ECO:0000256" key="3">
    <source>
        <dbReference type="ARBA" id="ARBA00023015"/>
    </source>
</evidence>
<dbReference type="InterPro" id="IPR001789">
    <property type="entry name" value="Sig_transdc_resp-reg_receiver"/>
</dbReference>
<gene>
    <name evidence="10" type="ORF">KME32_05250</name>
</gene>
<dbReference type="GO" id="GO:0032993">
    <property type="term" value="C:protein-DNA complex"/>
    <property type="evidence" value="ECO:0007669"/>
    <property type="project" value="TreeGrafter"/>
</dbReference>
<dbReference type="Pfam" id="PF00072">
    <property type="entry name" value="Response_reg"/>
    <property type="match status" value="1"/>
</dbReference>
<dbReference type="PROSITE" id="PS51755">
    <property type="entry name" value="OMPR_PHOB"/>
    <property type="match status" value="1"/>
</dbReference>
<accession>A0A951UG50</accession>
<keyword evidence="2" id="KW-0902">Two-component regulatory system</keyword>
<dbReference type="FunFam" id="3.40.50.2300:FF:000002">
    <property type="entry name" value="DNA-binding response regulator PhoP"/>
    <property type="match status" value="1"/>
</dbReference>
<dbReference type="SMART" id="SM00448">
    <property type="entry name" value="REC"/>
    <property type="match status" value="1"/>
</dbReference>
<dbReference type="PANTHER" id="PTHR48111:SF22">
    <property type="entry name" value="REGULATOR OF RPOS"/>
    <property type="match status" value="1"/>
</dbReference>
<dbReference type="GO" id="GO:0000976">
    <property type="term" value="F:transcription cis-regulatory region binding"/>
    <property type="evidence" value="ECO:0007669"/>
    <property type="project" value="TreeGrafter"/>
</dbReference>
<dbReference type="InterPro" id="IPR039420">
    <property type="entry name" value="WalR-like"/>
</dbReference>
<dbReference type="GO" id="GO:0000156">
    <property type="term" value="F:phosphorelay response regulator activity"/>
    <property type="evidence" value="ECO:0007669"/>
    <property type="project" value="TreeGrafter"/>
</dbReference>
<dbReference type="GO" id="GO:0005829">
    <property type="term" value="C:cytosol"/>
    <property type="evidence" value="ECO:0007669"/>
    <property type="project" value="TreeGrafter"/>
</dbReference>